<proteinExistence type="predicted"/>
<evidence type="ECO:0000313" key="1">
    <source>
        <dbReference type="EMBL" id="GAH75301.1"/>
    </source>
</evidence>
<sequence length="40" mass="4564">DAGNVNAHSLFNFPHQNFIEEKKGEIDLLLSRLKSILEIL</sequence>
<protein>
    <submittedName>
        <fullName evidence="1">Uncharacterized protein</fullName>
    </submittedName>
</protein>
<dbReference type="AlphaFoldDB" id="X1HYQ8"/>
<accession>X1HYQ8</accession>
<gene>
    <name evidence="1" type="ORF">S03H2_42191</name>
</gene>
<feature type="non-terminal residue" evidence="1">
    <location>
        <position position="1"/>
    </location>
</feature>
<dbReference type="EMBL" id="BARU01026249">
    <property type="protein sequence ID" value="GAH75301.1"/>
    <property type="molecule type" value="Genomic_DNA"/>
</dbReference>
<comment type="caution">
    <text evidence="1">The sequence shown here is derived from an EMBL/GenBank/DDBJ whole genome shotgun (WGS) entry which is preliminary data.</text>
</comment>
<name>X1HYQ8_9ZZZZ</name>
<reference evidence="1" key="1">
    <citation type="journal article" date="2014" name="Front. Microbiol.">
        <title>High frequency of phylogenetically diverse reductive dehalogenase-homologous genes in deep subseafloor sedimentary metagenomes.</title>
        <authorList>
            <person name="Kawai M."/>
            <person name="Futagami T."/>
            <person name="Toyoda A."/>
            <person name="Takaki Y."/>
            <person name="Nishi S."/>
            <person name="Hori S."/>
            <person name="Arai W."/>
            <person name="Tsubouchi T."/>
            <person name="Morono Y."/>
            <person name="Uchiyama I."/>
            <person name="Ito T."/>
            <person name="Fujiyama A."/>
            <person name="Inagaki F."/>
            <person name="Takami H."/>
        </authorList>
    </citation>
    <scope>NUCLEOTIDE SEQUENCE</scope>
    <source>
        <strain evidence="1">Expedition CK06-06</strain>
    </source>
</reference>
<organism evidence="1">
    <name type="scientific">marine sediment metagenome</name>
    <dbReference type="NCBI Taxonomy" id="412755"/>
    <lineage>
        <taxon>unclassified sequences</taxon>
        <taxon>metagenomes</taxon>
        <taxon>ecological metagenomes</taxon>
    </lineage>
</organism>